<evidence type="ECO:0000256" key="6">
    <source>
        <dbReference type="ARBA" id="ARBA00023004"/>
    </source>
</evidence>
<dbReference type="GO" id="GO:0009279">
    <property type="term" value="C:cell outer membrane"/>
    <property type="evidence" value="ECO:0007669"/>
    <property type="project" value="UniProtKB-SubCell"/>
</dbReference>
<evidence type="ECO:0000259" key="15">
    <source>
        <dbReference type="Pfam" id="PF07715"/>
    </source>
</evidence>
<dbReference type="PROSITE" id="PS52016">
    <property type="entry name" value="TONB_DEPENDENT_REC_3"/>
    <property type="match status" value="1"/>
</dbReference>
<evidence type="ECO:0000313" key="16">
    <source>
        <dbReference type="EMBL" id="TGD72292.1"/>
    </source>
</evidence>
<feature type="domain" description="TonB-dependent receptor-like beta-barrel" evidence="14">
    <location>
        <begin position="271"/>
        <end position="766"/>
    </location>
</feature>
<dbReference type="InterPro" id="IPR037066">
    <property type="entry name" value="Plug_dom_sf"/>
</dbReference>
<keyword evidence="8 12" id="KW-0798">TonB box</keyword>
<dbReference type="OrthoDB" id="127311at2"/>
<evidence type="ECO:0000256" key="12">
    <source>
        <dbReference type="RuleBase" id="RU003357"/>
    </source>
</evidence>
<dbReference type="InterPro" id="IPR012910">
    <property type="entry name" value="Plug_dom"/>
</dbReference>
<keyword evidence="5 11" id="KW-0812">Transmembrane</keyword>
<dbReference type="Pfam" id="PF00593">
    <property type="entry name" value="TonB_dep_Rec_b-barrel"/>
    <property type="match status" value="1"/>
</dbReference>
<keyword evidence="6" id="KW-0408">Iron</keyword>
<feature type="signal peptide" evidence="13">
    <location>
        <begin position="1"/>
        <end position="32"/>
    </location>
</feature>
<dbReference type="InterPro" id="IPR036942">
    <property type="entry name" value="Beta-barrel_TonB_sf"/>
</dbReference>
<dbReference type="PANTHER" id="PTHR32552">
    <property type="entry name" value="FERRICHROME IRON RECEPTOR-RELATED"/>
    <property type="match status" value="1"/>
</dbReference>
<organism evidence="16 17">
    <name type="scientific">Mangrovimicrobium sediminis</name>
    <dbReference type="NCBI Taxonomy" id="2562682"/>
    <lineage>
        <taxon>Bacteria</taxon>
        <taxon>Pseudomonadati</taxon>
        <taxon>Pseudomonadota</taxon>
        <taxon>Gammaproteobacteria</taxon>
        <taxon>Cellvibrionales</taxon>
        <taxon>Halieaceae</taxon>
        <taxon>Mangrovimicrobium</taxon>
    </lineage>
</organism>
<evidence type="ECO:0000256" key="1">
    <source>
        <dbReference type="ARBA" id="ARBA00004571"/>
    </source>
</evidence>
<dbReference type="PANTHER" id="PTHR32552:SF81">
    <property type="entry name" value="TONB-DEPENDENT OUTER MEMBRANE RECEPTOR"/>
    <property type="match status" value="1"/>
</dbReference>
<evidence type="ECO:0000256" key="3">
    <source>
        <dbReference type="ARBA" id="ARBA00022452"/>
    </source>
</evidence>
<keyword evidence="2 11" id="KW-0813">Transport</keyword>
<keyword evidence="17" id="KW-1185">Reference proteome</keyword>
<sequence>MRQTPYRKRTLARAVSIATLPAVGLAAPSLFAQEIDSLRVEEVIVTASRRSESIQDIPINISAVSGDKIASQRLYGVTEIANYVPGLTVIDRGPRDEHPDILVRGLNTTATGPGFVSDTVASYFGDIPVTVDIKPVDLERVEVLIGPQGTLYGQGTMGGAIRYIPKLADATEFYGEARGNFSSNEESGGYLYDVGVTINLPIIENVLAVRGSLDQLDDPGFVDYNYVVREGGVSNPEPDFSNPEDVNANLKRVKDANGEESLAGRLNLRFTPNDWLDANLWYLYQDTEAEGRQLDHRLSFGTDKYESGLRYEEPNDYRTELWSLDVKIDIMDIAEATVIYGKTDFHEEGQRDQTDLLLDFEYGYEFFPSFSSYTREENDEETDTVEIRLVSTHGGPFSWVVGYFYNEFDQDAVSEEYTPGFDQFAVDEFGGVQLRPDALEYIELTDYYQEEEAFYGELSYRFLDDRMEVTVGYRDYTFDVDSTGGFGLPLFDTVFLGEPQDAINVDLGTNKGSNNGDLWKFNVAFDLDPDNMIYATYSEGYRNGGVNAVPECTPEQIESTDQQLCAQADEVFIDPDTIKNYELGYKGLLLDGRLSTTVAVYFIDWQDLQVSTTTDLGGLPIIGNGSEAESKGLEFQGSYLIGENWEVDVTYAYTNAELTEYAPGLVGPFDAEEGARLPGSPEHQGTFNLTYTDIVGDGIEMKLNYGFIYTGDVYNIVGGDDDPLIDPETGLAADYGGESIPSYDIHHLSASFSRDAWMVQAYVDNLFDDYYVTGIRGTRRFLQDEKAGPGNDINGFTLRSYAQYIGAPRTFGLRMTYSF</sequence>
<evidence type="ECO:0000256" key="8">
    <source>
        <dbReference type="ARBA" id="ARBA00023077"/>
    </source>
</evidence>
<keyword evidence="4" id="KW-0410">Iron transport</keyword>
<keyword evidence="13" id="KW-0732">Signal</keyword>
<evidence type="ECO:0000256" key="7">
    <source>
        <dbReference type="ARBA" id="ARBA00023065"/>
    </source>
</evidence>
<evidence type="ECO:0000256" key="11">
    <source>
        <dbReference type="PROSITE-ProRule" id="PRU01360"/>
    </source>
</evidence>
<evidence type="ECO:0000256" key="2">
    <source>
        <dbReference type="ARBA" id="ARBA00022448"/>
    </source>
</evidence>
<name>A0A4Z0LY75_9GAMM</name>
<dbReference type="Proteomes" id="UP000298050">
    <property type="component" value="Unassembled WGS sequence"/>
</dbReference>
<keyword evidence="9 11" id="KW-0472">Membrane</keyword>
<dbReference type="Gene3D" id="2.170.130.10">
    <property type="entry name" value="TonB-dependent receptor, plug domain"/>
    <property type="match status" value="1"/>
</dbReference>
<keyword evidence="3 11" id="KW-1134">Transmembrane beta strand</keyword>
<dbReference type="GO" id="GO:0006826">
    <property type="term" value="P:iron ion transport"/>
    <property type="evidence" value="ECO:0007669"/>
    <property type="project" value="UniProtKB-KW"/>
</dbReference>
<comment type="caution">
    <text evidence="16">The sequence shown here is derived from an EMBL/GenBank/DDBJ whole genome shotgun (WGS) entry which is preliminary data.</text>
</comment>
<evidence type="ECO:0000256" key="4">
    <source>
        <dbReference type="ARBA" id="ARBA00022496"/>
    </source>
</evidence>
<keyword evidence="7" id="KW-0406">Ion transport</keyword>
<proteinExistence type="inferred from homology"/>
<feature type="domain" description="TonB-dependent receptor plug" evidence="15">
    <location>
        <begin position="54"/>
        <end position="160"/>
    </location>
</feature>
<dbReference type="InterPro" id="IPR000531">
    <property type="entry name" value="Beta-barrel_TonB"/>
</dbReference>
<keyword evidence="16" id="KW-0675">Receptor</keyword>
<dbReference type="Gene3D" id="2.40.170.20">
    <property type="entry name" value="TonB-dependent receptor, beta-barrel domain"/>
    <property type="match status" value="1"/>
</dbReference>
<comment type="subcellular location">
    <subcellularLocation>
        <location evidence="1 11">Cell outer membrane</location>
        <topology evidence="1 11">Multi-pass membrane protein</topology>
    </subcellularLocation>
</comment>
<dbReference type="SUPFAM" id="SSF56935">
    <property type="entry name" value="Porins"/>
    <property type="match status" value="1"/>
</dbReference>
<evidence type="ECO:0000256" key="10">
    <source>
        <dbReference type="ARBA" id="ARBA00023237"/>
    </source>
</evidence>
<dbReference type="Pfam" id="PF07715">
    <property type="entry name" value="Plug"/>
    <property type="match status" value="1"/>
</dbReference>
<keyword evidence="10 11" id="KW-0998">Cell outer membrane</keyword>
<evidence type="ECO:0000256" key="13">
    <source>
        <dbReference type="SAM" id="SignalP"/>
    </source>
</evidence>
<comment type="similarity">
    <text evidence="11 12">Belongs to the TonB-dependent receptor family.</text>
</comment>
<feature type="chain" id="PRO_5021205029" evidence="13">
    <location>
        <begin position="33"/>
        <end position="819"/>
    </location>
</feature>
<dbReference type="RefSeq" id="WP_135445386.1">
    <property type="nucleotide sequence ID" value="NZ_SRLE01000010.1"/>
</dbReference>
<gene>
    <name evidence="16" type="ORF">E4634_15105</name>
</gene>
<dbReference type="EMBL" id="SRLE01000010">
    <property type="protein sequence ID" value="TGD72292.1"/>
    <property type="molecule type" value="Genomic_DNA"/>
</dbReference>
<dbReference type="AlphaFoldDB" id="A0A4Z0LY75"/>
<evidence type="ECO:0000256" key="9">
    <source>
        <dbReference type="ARBA" id="ARBA00023136"/>
    </source>
</evidence>
<reference evidence="16 17" key="1">
    <citation type="submission" date="2019-04" db="EMBL/GenBank/DDBJ databases">
        <title>Taxonomy of novel Haliea sp. from mangrove soil of West Coast of India.</title>
        <authorList>
            <person name="Verma A."/>
            <person name="Kumar P."/>
            <person name="Krishnamurthi S."/>
        </authorList>
    </citation>
    <scope>NUCLEOTIDE SEQUENCE [LARGE SCALE GENOMIC DNA]</scope>
    <source>
        <strain evidence="16 17">SAOS-164</strain>
    </source>
</reference>
<evidence type="ECO:0000256" key="5">
    <source>
        <dbReference type="ARBA" id="ARBA00022692"/>
    </source>
</evidence>
<protein>
    <submittedName>
        <fullName evidence="16">TonB-dependent receptor</fullName>
    </submittedName>
</protein>
<dbReference type="InterPro" id="IPR039426">
    <property type="entry name" value="TonB-dep_rcpt-like"/>
</dbReference>
<evidence type="ECO:0000259" key="14">
    <source>
        <dbReference type="Pfam" id="PF00593"/>
    </source>
</evidence>
<evidence type="ECO:0000313" key="17">
    <source>
        <dbReference type="Proteomes" id="UP000298050"/>
    </source>
</evidence>
<accession>A0A4Z0LY75</accession>